<sequence>MEDIEVVVVDDDIAMEVRAPERKRGRSASAVWNWFTDDASPQNAKSAKCMHCKTLINHHKKSESAKVHLNSCAKFRTLMNGLNDDERPNWYRLIGTDETKKVEPPTRRPLTLSVARAKRAAASRAPSSPSRSRS</sequence>
<keyword evidence="3" id="KW-1185">Reference proteome</keyword>
<dbReference type="EMBL" id="OZ019893">
    <property type="protein sequence ID" value="CAK9190300.1"/>
    <property type="molecule type" value="Genomic_DNA"/>
</dbReference>
<evidence type="ECO:0000313" key="3">
    <source>
        <dbReference type="Proteomes" id="UP001497512"/>
    </source>
</evidence>
<dbReference type="Proteomes" id="UP001497512">
    <property type="component" value="Chromosome 1"/>
</dbReference>
<protein>
    <recommendedName>
        <fullName evidence="4">BED-type domain-containing protein</fullName>
    </recommendedName>
</protein>
<evidence type="ECO:0008006" key="4">
    <source>
        <dbReference type="Google" id="ProtNLM"/>
    </source>
</evidence>
<feature type="compositionally biased region" description="Basic and acidic residues" evidence="1">
    <location>
        <begin position="97"/>
        <end position="106"/>
    </location>
</feature>
<feature type="region of interest" description="Disordered" evidence="1">
    <location>
        <begin position="97"/>
        <end position="134"/>
    </location>
</feature>
<organism evidence="2 3">
    <name type="scientific">Sphagnum troendelagicum</name>
    <dbReference type="NCBI Taxonomy" id="128251"/>
    <lineage>
        <taxon>Eukaryota</taxon>
        <taxon>Viridiplantae</taxon>
        <taxon>Streptophyta</taxon>
        <taxon>Embryophyta</taxon>
        <taxon>Bryophyta</taxon>
        <taxon>Sphagnophytina</taxon>
        <taxon>Sphagnopsida</taxon>
        <taxon>Sphagnales</taxon>
        <taxon>Sphagnaceae</taxon>
        <taxon>Sphagnum</taxon>
    </lineage>
</organism>
<evidence type="ECO:0000313" key="2">
    <source>
        <dbReference type="EMBL" id="CAK9190300.1"/>
    </source>
</evidence>
<gene>
    <name evidence="2" type="ORF">CSSPTR1EN2_LOCUS821</name>
</gene>
<accession>A0ABP0T9G0</accession>
<evidence type="ECO:0000256" key="1">
    <source>
        <dbReference type="SAM" id="MobiDB-lite"/>
    </source>
</evidence>
<reference evidence="2 3" key="1">
    <citation type="submission" date="2024-02" db="EMBL/GenBank/DDBJ databases">
        <authorList>
            <consortium name="ELIXIR-Norway"/>
            <consortium name="Elixir Norway"/>
        </authorList>
    </citation>
    <scope>NUCLEOTIDE SEQUENCE [LARGE SCALE GENOMIC DNA]</scope>
</reference>
<proteinExistence type="predicted"/>
<dbReference type="SUPFAM" id="SSF57667">
    <property type="entry name" value="beta-beta-alpha zinc fingers"/>
    <property type="match status" value="1"/>
</dbReference>
<feature type="compositionally biased region" description="Low complexity" evidence="1">
    <location>
        <begin position="122"/>
        <end position="134"/>
    </location>
</feature>
<dbReference type="InterPro" id="IPR036236">
    <property type="entry name" value="Znf_C2H2_sf"/>
</dbReference>
<name>A0ABP0T9G0_9BRYO</name>